<protein>
    <submittedName>
        <fullName evidence="1 2">Uncharacterized protein</fullName>
    </submittedName>
</protein>
<accession>A0A2K1IY69</accession>
<dbReference type="AlphaFoldDB" id="A0A2K1IY69"/>
<reference evidence="1 3" key="2">
    <citation type="journal article" date="2018" name="Plant J.">
        <title>The Physcomitrella patens chromosome-scale assembly reveals moss genome structure and evolution.</title>
        <authorList>
            <person name="Lang D."/>
            <person name="Ullrich K.K."/>
            <person name="Murat F."/>
            <person name="Fuchs J."/>
            <person name="Jenkins J."/>
            <person name="Haas F.B."/>
            <person name="Piednoel M."/>
            <person name="Gundlach H."/>
            <person name="Van Bel M."/>
            <person name="Meyberg R."/>
            <person name="Vives C."/>
            <person name="Morata J."/>
            <person name="Symeonidi A."/>
            <person name="Hiss M."/>
            <person name="Muchero W."/>
            <person name="Kamisugi Y."/>
            <person name="Saleh O."/>
            <person name="Blanc G."/>
            <person name="Decker E.L."/>
            <person name="van Gessel N."/>
            <person name="Grimwood J."/>
            <person name="Hayes R.D."/>
            <person name="Graham S.W."/>
            <person name="Gunter L.E."/>
            <person name="McDaniel S.F."/>
            <person name="Hoernstein S.N.W."/>
            <person name="Larsson A."/>
            <person name="Li F.W."/>
            <person name="Perroud P.F."/>
            <person name="Phillips J."/>
            <person name="Ranjan P."/>
            <person name="Rokshar D.S."/>
            <person name="Rothfels C.J."/>
            <person name="Schneider L."/>
            <person name="Shu S."/>
            <person name="Stevenson D.W."/>
            <person name="Thummler F."/>
            <person name="Tillich M."/>
            <person name="Villarreal Aguilar J.C."/>
            <person name="Widiez T."/>
            <person name="Wong G.K."/>
            <person name="Wymore A."/>
            <person name="Zhang Y."/>
            <person name="Zimmer A.D."/>
            <person name="Quatrano R.S."/>
            <person name="Mayer K.F.X."/>
            <person name="Goodstein D."/>
            <person name="Casacuberta J.M."/>
            <person name="Vandepoele K."/>
            <person name="Reski R."/>
            <person name="Cuming A.C."/>
            <person name="Tuskan G.A."/>
            <person name="Maumus F."/>
            <person name="Salse J."/>
            <person name="Schmutz J."/>
            <person name="Rensing S.A."/>
        </authorList>
    </citation>
    <scope>NUCLEOTIDE SEQUENCE [LARGE SCALE GENOMIC DNA]</scope>
    <source>
        <strain evidence="2 3">cv. Gransden 2004</strain>
    </source>
</reference>
<evidence type="ECO:0000313" key="3">
    <source>
        <dbReference type="Proteomes" id="UP000006727"/>
    </source>
</evidence>
<sequence length="102" mass="11673">MSITKSWSINVIRRGGAKLPPLPTTSSAPDSEYRHDDMFKFLNMDVFLEGQRDITSLSVQLDQKKTPLQTLEHMLLQYFASNMKIIGMLKTRVNLSPQTKNM</sequence>
<organism evidence="1">
    <name type="scientific">Physcomitrium patens</name>
    <name type="common">Spreading-leaved earth moss</name>
    <name type="synonym">Physcomitrella patens</name>
    <dbReference type="NCBI Taxonomy" id="3218"/>
    <lineage>
        <taxon>Eukaryota</taxon>
        <taxon>Viridiplantae</taxon>
        <taxon>Streptophyta</taxon>
        <taxon>Embryophyta</taxon>
        <taxon>Bryophyta</taxon>
        <taxon>Bryophytina</taxon>
        <taxon>Bryopsida</taxon>
        <taxon>Funariidae</taxon>
        <taxon>Funariales</taxon>
        <taxon>Funariaceae</taxon>
        <taxon>Physcomitrium</taxon>
    </lineage>
</organism>
<dbReference type="EnsemblPlants" id="Pp3c19_12101V3.1">
    <property type="protein sequence ID" value="PAC:32938131.CDS.1"/>
    <property type="gene ID" value="Pp3c19_12101"/>
</dbReference>
<dbReference type="Proteomes" id="UP000006727">
    <property type="component" value="Chromosome 19"/>
</dbReference>
<dbReference type="InParanoid" id="A0A2K1IY69"/>
<dbReference type="Gramene" id="Pp3c19_12101V3.1">
    <property type="protein sequence ID" value="PAC:32938131.CDS.1"/>
    <property type="gene ID" value="Pp3c19_12101"/>
</dbReference>
<evidence type="ECO:0000313" key="1">
    <source>
        <dbReference type="EMBL" id="PNR34211.1"/>
    </source>
</evidence>
<reference evidence="2" key="3">
    <citation type="submission" date="2020-12" db="UniProtKB">
        <authorList>
            <consortium name="EnsemblPlants"/>
        </authorList>
    </citation>
    <scope>IDENTIFICATION</scope>
</reference>
<gene>
    <name evidence="1" type="ORF">PHYPA_024028</name>
</gene>
<keyword evidence="3" id="KW-1185">Reference proteome</keyword>
<evidence type="ECO:0000313" key="2">
    <source>
        <dbReference type="EnsemblPlants" id="PAC:32938131.CDS.1"/>
    </source>
</evidence>
<reference evidence="1 3" key="1">
    <citation type="journal article" date="2008" name="Science">
        <title>The Physcomitrella genome reveals evolutionary insights into the conquest of land by plants.</title>
        <authorList>
            <person name="Rensing S."/>
            <person name="Lang D."/>
            <person name="Zimmer A."/>
            <person name="Terry A."/>
            <person name="Salamov A."/>
            <person name="Shapiro H."/>
            <person name="Nishiyama T."/>
            <person name="Perroud P.-F."/>
            <person name="Lindquist E."/>
            <person name="Kamisugi Y."/>
            <person name="Tanahashi T."/>
            <person name="Sakakibara K."/>
            <person name="Fujita T."/>
            <person name="Oishi K."/>
            <person name="Shin-I T."/>
            <person name="Kuroki Y."/>
            <person name="Toyoda A."/>
            <person name="Suzuki Y."/>
            <person name="Hashimoto A."/>
            <person name="Yamaguchi K."/>
            <person name="Sugano A."/>
            <person name="Kohara Y."/>
            <person name="Fujiyama A."/>
            <person name="Anterola A."/>
            <person name="Aoki S."/>
            <person name="Ashton N."/>
            <person name="Barbazuk W.B."/>
            <person name="Barker E."/>
            <person name="Bennetzen J."/>
            <person name="Bezanilla M."/>
            <person name="Blankenship R."/>
            <person name="Cho S.H."/>
            <person name="Dutcher S."/>
            <person name="Estelle M."/>
            <person name="Fawcett J.A."/>
            <person name="Gundlach H."/>
            <person name="Hanada K."/>
            <person name="Heyl A."/>
            <person name="Hicks K.A."/>
            <person name="Hugh J."/>
            <person name="Lohr M."/>
            <person name="Mayer K."/>
            <person name="Melkozernov A."/>
            <person name="Murata T."/>
            <person name="Nelson D."/>
            <person name="Pils B."/>
            <person name="Prigge M."/>
            <person name="Reiss B."/>
            <person name="Renner T."/>
            <person name="Rombauts S."/>
            <person name="Rushton P."/>
            <person name="Sanderfoot A."/>
            <person name="Schween G."/>
            <person name="Shiu S.-H."/>
            <person name="Stueber K."/>
            <person name="Theodoulou F.L."/>
            <person name="Tu H."/>
            <person name="Van de Peer Y."/>
            <person name="Verrier P.J."/>
            <person name="Waters E."/>
            <person name="Wood A."/>
            <person name="Yang L."/>
            <person name="Cove D."/>
            <person name="Cuming A."/>
            <person name="Hasebe M."/>
            <person name="Lucas S."/>
            <person name="Mishler D.B."/>
            <person name="Reski R."/>
            <person name="Grigoriev I."/>
            <person name="Quatrano R.S."/>
            <person name="Boore J.L."/>
        </authorList>
    </citation>
    <scope>NUCLEOTIDE SEQUENCE [LARGE SCALE GENOMIC DNA]</scope>
    <source>
        <strain evidence="2 3">cv. Gransden 2004</strain>
    </source>
</reference>
<dbReference type="EMBL" id="ABEU02000019">
    <property type="protein sequence ID" value="PNR34211.1"/>
    <property type="molecule type" value="Genomic_DNA"/>
</dbReference>
<name>A0A2K1IY69_PHYPA</name>
<proteinExistence type="predicted"/>